<proteinExistence type="predicted"/>
<feature type="compositionally biased region" description="Basic and acidic residues" evidence="2">
    <location>
        <begin position="198"/>
        <end position="213"/>
    </location>
</feature>
<dbReference type="EMBL" id="BBPI01000001">
    <property type="protein sequence ID" value="GAL99311.1"/>
    <property type="molecule type" value="Genomic_DNA"/>
</dbReference>
<comment type="caution">
    <text evidence="3">The sequence shown here is derived from an EMBL/GenBank/DDBJ whole genome shotgun (WGS) entry which is preliminary data.</text>
</comment>
<dbReference type="OrthoDB" id="7597392at2"/>
<sequence length="268" mass="29567">MKKSEDWLRPNVLAEKLENLVKSGQWKPDGCINKAAALLGVEPNGLFYKNVRLWVAAGAERDAPPALEVPPEVRAAFESLFDRFTADGMNTLLSAFRDTVNAIHREASLRIATAEQRVSRSEAEVSTLMERWIKTEQERDNARAESNQLRAQLDDARRREDRLIGRLEQLSIQSDKPTITKVGGVELGASDQPSAEIKSNDRPDGDHDDREPVADTDADIQIRSEQPETIEGSHSSGTVSAGDAEPDTMPMSEIWSGGTADEQGKMES</sequence>
<dbReference type="AlphaFoldDB" id="A0A0A1W2B7"/>
<evidence type="ECO:0000313" key="4">
    <source>
        <dbReference type="Proteomes" id="UP000032305"/>
    </source>
</evidence>
<protein>
    <submittedName>
        <fullName evidence="3">Uncharacterized protein</fullName>
    </submittedName>
</protein>
<accession>A0A0A1W2B7</accession>
<feature type="region of interest" description="Disordered" evidence="2">
    <location>
        <begin position="184"/>
        <end position="268"/>
    </location>
</feature>
<evidence type="ECO:0000313" key="3">
    <source>
        <dbReference type="EMBL" id="GAL99311.1"/>
    </source>
</evidence>
<evidence type="ECO:0000256" key="2">
    <source>
        <dbReference type="SAM" id="MobiDB-lite"/>
    </source>
</evidence>
<reference evidence="3 4" key="1">
    <citation type="submission" date="2014-11" db="EMBL/GenBank/DDBJ databases">
        <title>Whole genome shotgun sequence of Sphingomonas parapaucimobilis NBRC 15100.</title>
        <authorList>
            <person name="Katano-Makiyama Y."/>
            <person name="Hosoyama A."/>
            <person name="Hashimoto M."/>
            <person name="Hosoyama Y."/>
            <person name="Noguchi M."/>
            <person name="Numata M."/>
            <person name="Tsuchikane K."/>
            <person name="Hirakata S."/>
            <person name="Uohara A."/>
            <person name="Shimodaira J."/>
            <person name="Ohji S."/>
            <person name="Ichikawa N."/>
            <person name="Kimura A."/>
            <person name="Yamazoe A."/>
            <person name="Fujita N."/>
        </authorList>
    </citation>
    <scope>NUCLEOTIDE SEQUENCE [LARGE SCALE GENOMIC DNA]</scope>
    <source>
        <strain evidence="3 4">NBRC 15100</strain>
    </source>
</reference>
<dbReference type="eggNOG" id="ENOG502ZZDT">
    <property type="taxonomic scope" value="Bacteria"/>
</dbReference>
<dbReference type="RefSeq" id="WP_042482279.1">
    <property type="nucleotide sequence ID" value="NZ_BBPI01000001.1"/>
</dbReference>
<dbReference type="Proteomes" id="UP000032305">
    <property type="component" value="Unassembled WGS sequence"/>
</dbReference>
<organism evidence="3 4">
    <name type="scientific">Sphingomonas parapaucimobilis NBRC 15100</name>
    <dbReference type="NCBI Taxonomy" id="1219049"/>
    <lineage>
        <taxon>Bacteria</taxon>
        <taxon>Pseudomonadati</taxon>
        <taxon>Pseudomonadota</taxon>
        <taxon>Alphaproteobacteria</taxon>
        <taxon>Sphingomonadales</taxon>
        <taxon>Sphingomonadaceae</taxon>
        <taxon>Sphingomonas</taxon>
    </lineage>
</organism>
<evidence type="ECO:0000256" key="1">
    <source>
        <dbReference type="SAM" id="Coils"/>
    </source>
</evidence>
<name>A0A0A1W2B7_9SPHN</name>
<feature type="coiled-coil region" evidence="1">
    <location>
        <begin position="104"/>
        <end position="173"/>
    </location>
</feature>
<gene>
    <name evidence="3" type="ORF">SP5_001_00100</name>
</gene>
<keyword evidence="4" id="KW-1185">Reference proteome</keyword>
<keyword evidence="1" id="KW-0175">Coiled coil</keyword>